<keyword evidence="3" id="KW-0812">Transmembrane</keyword>
<dbReference type="Pfam" id="PF13677">
    <property type="entry name" value="MotB_plug"/>
    <property type="match status" value="1"/>
</dbReference>
<organism evidence="5 6">
    <name type="scientific">Gemmata palustris</name>
    <dbReference type="NCBI Taxonomy" id="2822762"/>
    <lineage>
        <taxon>Bacteria</taxon>
        <taxon>Pseudomonadati</taxon>
        <taxon>Planctomycetota</taxon>
        <taxon>Planctomycetia</taxon>
        <taxon>Gemmatales</taxon>
        <taxon>Gemmataceae</taxon>
        <taxon>Gemmata</taxon>
    </lineage>
</organism>
<keyword evidence="2 3" id="KW-0472">Membrane</keyword>
<evidence type="ECO:0000256" key="1">
    <source>
        <dbReference type="ARBA" id="ARBA00004370"/>
    </source>
</evidence>
<proteinExistence type="predicted"/>
<evidence type="ECO:0000256" key="2">
    <source>
        <dbReference type="ARBA" id="ARBA00023136"/>
    </source>
</evidence>
<evidence type="ECO:0000313" key="6">
    <source>
        <dbReference type="Proteomes" id="UP000676565"/>
    </source>
</evidence>
<comment type="subcellular location">
    <subcellularLocation>
        <location evidence="1">Membrane</location>
    </subcellularLocation>
</comment>
<dbReference type="RefSeq" id="WP_210663368.1">
    <property type="nucleotide sequence ID" value="NZ_JAGKQQ010000002.1"/>
</dbReference>
<dbReference type="EMBL" id="JAGKQQ010000002">
    <property type="protein sequence ID" value="MBP3960891.1"/>
    <property type="molecule type" value="Genomic_DNA"/>
</dbReference>
<protein>
    <recommendedName>
        <fullName evidence="4">Motility protein B-like N-terminal domain-containing protein</fullName>
    </recommendedName>
</protein>
<feature type="domain" description="Motility protein B-like N-terminal" evidence="4">
    <location>
        <begin position="3"/>
        <end position="46"/>
    </location>
</feature>
<dbReference type="Proteomes" id="UP000676565">
    <property type="component" value="Unassembled WGS sequence"/>
</dbReference>
<keyword evidence="6" id="KW-1185">Reference proteome</keyword>
<accession>A0ABS5C4H0</accession>
<comment type="caution">
    <text evidence="5">The sequence shown here is derived from an EMBL/GenBank/DDBJ whole genome shotgun (WGS) entry which is preliminary data.</text>
</comment>
<gene>
    <name evidence="5" type="ORF">J8F10_37190</name>
</gene>
<feature type="transmembrane region" description="Helical" evidence="3">
    <location>
        <begin position="12"/>
        <end position="31"/>
    </location>
</feature>
<dbReference type="InterPro" id="IPR025713">
    <property type="entry name" value="MotB-like_N_dom"/>
</dbReference>
<reference evidence="5 6" key="1">
    <citation type="submission" date="2021-04" db="EMBL/GenBank/DDBJ databases">
        <authorList>
            <person name="Ivanova A."/>
        </authorList>
    </citation>
    <scope>NUCLEOTIDE SEQUENCE [LARGE SCALE GENOMIC DNA]</scope>
    <source>
        <strain evidence="5 6">G18</strain>
    </source>
</reference>
<evidence type="ECO:0000259" key="4">
    <source>
        <dbReference type="Pfam" id="PF13677"/>
    </source>
</evidence>
<sequence length="184" mass="19672">MAKGGGGSWKVAYADFVTAMMAFFLVMWIGAQDVKVRQSVANYFVDPSGVSKKPANAGAVLDSPVSGPVPENVKVEGGRGSRSPGGDVPSPSTAAVINWIKGDPKRYQHWKSEAQRCRVAANSQKAVNQTQSPEEVASNQLTSLLSTEVAGSIPKDTPDVYKDLLFGSFKEINWKQAAEVLLSE</sequence>
<name>A0ABS5C4H0_9BACT</name>
<keyword evidence="3" id="KW-1133">Transmembrane helix</keyword>
<evidence type="ECO:0000313" key="5">
    <source>
        <dbReference type="EMBL" id="MBP3960891.1"/>
    </source>
</evidence>
<evidence type="ECO:0000256" key="3">
    <source>
        <dbReference type="SAM" id="Phobius"/>
    </source>
</evidence>